<proteinExistence type="predicted"/>
<dbReference type="Pfam" id="PF00557">
    <property type="entry name" value="Peptidase_M24"/>
    <property type="match status" value="1"/>
</dbReference>
<reference evidence="3" key="1">
    <citation type="submission" date="2018-05" db="EMBL/GenBank/DDBJ databases">
        <authorList>
            <person name="Lanie J.A."/>
            <person name="Ng W.-L."/>
            <person name="Kazmierczak K.M."/>
            <person name="Andrzejewski T.M."/>
            <person name="Davidsen T.M."/>
            <person name="Wayne K.J."/>
            <person name="Tettelin H."/>
            <person name="Glass J.I."/>
            <person name="Rusch D."/>
            <person name="Podicherti R."/>
            <person name="Tsui H.-C.T."/>
            <person name="Winkler M.E."/>
        </authorList>
    </citation>
    <scope>NUCLEOTIDE SEQUENCE</scope>
</reference>
<dbReference type="Gene3D" id="3.40.350.10">
    <property type="entry name" value="Creatinase/prolidase N-terminal domain"/>
    <property type="match status" value="1"/>
</dbReference>
<dbReference type="CDD" id="cd01066">
    <property type="entry name" value="APP_MetAP"/>
    <property type="match status" value="1"/>
</dbReference>
<dbReference type="SUPFAM" id="SSF55920">
    <property type="entry name" value="Creatinase/aminopeptidase"/>
    <property type="match status" value="1"/>
</dbReference>
<dbReference type="Gene3D" id="3.90.230.10">
    <property type="entry name" value="Creatinase/methionine aminopeptidase superfamily"/>
    <property type="match status" value="1"/>
</dbReference>
<dbReference type="InterPro" id="IPR000587">
    <property type="entry name" value="Creatinase_N"/>
</dbReference>
<name>A0A381TC71_9ZZZZ</name>
<dbReference type="InterPro" id="IPR000994">
    <property type="entry name" value="Pept_M24"/>
</dbReference>
<gene>
    <name evidence="3" type="ORF">METZ01_LOCUS66609</name>
</gene>
<dbReference type="Pfam" id="PF01321">
    <property type="entry name" value="Creatinase_N"/>
    <property type="match status" value="1"/>
</dbReference>
<dbReference type="InterPro" id="IPR036005">
    <property type="entry name" value="Creatinase/aminopeptidase-like"/>
</dbReference>
<dbReference type="AlphaFoldDB" id="A0A381TC71"/>
<evidence type="ECO:0000259" key="2">
    <source>
        <dbReference type="Pfam" id="PF01321"/>
    </source>
</evidence>
<accession>A0A381TC71</accession>
<evidence type="ECO:0000259" key="1">
    <source>
        <dbReference type="Pfam" id="PF00557"/>
    </source>
</evidence>
<evidence type="ECO:0000313" key="3">
    <source>
        <dbReference type="EMBL" id="SVA13755.1"/>
    </source>
</evidence>
<protein>
    <recommendedName>
        <fullName evidence="4">Xaa-Pro dipeptidase</fullName>
    </recommendedName>
</protein>
<dbReference type="EMBL" id="UINC01004360">
    <property type="protein sequence ID" value="SVA13755.1"/>
    <property type="molecule type" value="Genomic_DNA"/>
</dbReference>
<evidence type="ECO:0008006" key="4">
    <source>
        <dbReference type="Google" id="ProtNLM"/>
    </source>
</evidence>
<dbReference type="InterPro" id="IPR050659">
    <property type="entry name" value="Peptidase_M24B"/>
</dbReference>
<dbReference type="PANTHER" id="PTHR46112">
    <property type="entry name" value="AMINOPEPTIDASE"/>
    <property type="match status" value="1"/>
</dbReference>
<dbReference type="PANTHER" id="PTHR46112:SF2">
    <property type="entry name" value="XAA-PRO AMINOPEPTIDASE P-RELATED"/>
    <property type="match status" value="1"/>
</dbReference>
<feature type="domain" description="Peptidase M24" evidence="1">
    <location>
        <begin position="161"/>
        <end position="367"/>
    </location>
</feature>
<organism evidence="3">
    <name type="scientific">marine metagenome</name>
    <dbReference type="NCBI Taxonomy" id="408172"/>
    <lineage>
        <taxon>unclassified sequences</taxon>
        <taxon>metagenomes</taxon>
        <taxon>ecological metagenomes</taxon>
    </lineage>
</organism>
<dbReference type="InterPro" id="IPR029149">
    <property type="entry name" value="Creatin/AminoP/Spt16_N"/>
</dbReference>
<sequence length="383" mass="41828">MPIHFTPDEMLSRKDRTARAIAASGLDALLMFKQESMYWLTGYDTFGFSSFQCMVMTGDGRVALLNRAPDRGTAAYTSNVTDVRCYVDVDGMNPALDLRDMLDDLGLAGSSVGIELDSYGLRAAHWRLLEAELDGFLTWADASTLVQELRRVKSPQEMAYTRRAAELADDAWDVAVGLAGPGVSEARILADMQGAVLGGGGDYAGNEMIVGSGPGALMVRYTSGRRDLDTVDQLTLEWCGVERRYHAAMMRTLLVGEASPEHRAMHGACHEALLACEDVVRPGATLGEVFATHARVLDRAGYREHRLNACGYGMGAVYAPVWTDWPMIYEGNPLVFEAGHVFFLHMILLDFGSQRAMTLGHTVVVTDTGCERLSRSDLDLVVA</sequence>
<feature type="domain" description="Creatinase N-terminal" evidence="2">
    <location>
        <begin position="13"/>
        <end position="152"/>
    </location>
</feature>
<dbReference type="SUPFAM" id="SSF53092">
    <property type="entry name" value="Creatinase/prolidase N-terminal domain"/>
    <property type="match status" value="1"/>
</dbReference>